<keyword evidence="3 4" id="KW-0648">Protein biosynthesis</keyword>
<feature type="region of interest" description="Disordered" evidence="7">
    <location>
        <begin position="227"/>
        <end position="264"/>
    </location>
</feature>
<feature type="compositionally biased region" description="Basic and acidic residues" evidence="7">
    <location>
        <begin position="236"/>
        <end position="251"/>
    </location>
</feature>
<reference evidence="10 11" key="1">
    <citation type="submission" date="2019-05" db="EMBL/GenBank/DDBJ databases">
        <title>Verrucobacter flavum gen. nov., sp. nov. a new member of the family Verrucomicrobiaceae.</title>
        <authorList>
            <person name="Szuroczki S."/>
            <person name="Abbaszade G."/>
            <person name="Szabo A."/>
            <person name="Felfoldi T."/>
            <person name="Schumann P."/>
            <person name="Boka K."/>
            <person name="Keki Z."/>
            <person name="Toumi M."/>
            <person name="Toth E."/>
        </authorList>
    </citation>
    <scope>NUCLEOTIDE SEQUENCE [LARGE SCALE GENOMIC DNA]</scope>
    <source>
        <strain evidence="10 11">MG-N-17</strain>
    </source>
</reference>
<comment type="function">
    <text evidence="4 6">IF-3 binds to the 30S ribosomal subunit and shifts the equilibrium between 70S ribosomes and their 50S and 30S subunits in favor of the free subunits, thus enhancing the availability of 30S subunits on which protein synthesis initiation begins.</text>
</comment>
<comment type="subcellular location">
    <subcellularLocation>
        <location evidence="4 6">Cytoplasm</location>
    </subcellularLocation>
</comment>
<dbReference type="InterPro" id="IPR036787">
    <property type="entry name" value="T_IF-3_N_sf"/>
</dbReference>
<dbReference type="SUPFAM" id="SSF55200">
    <property type="entry name" value="Translation initiation factor IF3, C-terminal domain"/>
    <property type="match status" value="1"/>
</dbReference>
<proteinExistence type="inferred from homology"/>
<name>A0A5R8K7G0_9BACT</name>
<feature type="domain" description="Translation initiation factor 3 N-terminal" evidence="9">
    <location>
        <begin position="48"/>
        <end position="118"/>
    </location>
</feature>
<dbReference type="NCBIfam" id="TIGR00168">
    <property type="entry name" value="infC"/>
    <property type="match status" value="1"/>
</dbReference>
<dbReference type="PROSITE" id="PS00938">
    <property type="entry name" value="IF3"/>
    <property type="match status" value="1"/>
</dbReference>
<feature type="domain" description="Translation initiation factor 3 C-terminal" evidence="8">
    <location>
        <begin position="126"/>
        <end position="209"/>
    </location>
</feature>
<dbReference type="HAMAP" id="MF_00080">
    <property type="entry name" value="IF_3"/>
    <property type="match status" value="1"/>
</dbReference>
<dbReference type="GO" id="GO:0005829">
    <property type="term" value="C:cytosol"/>
    <property type="evidence" value="ECO:0007669"/>
    <property type="project" value="TreeGrafter"/>
</dbReference>
<dbReference type="InterPro" id="IPR019813">
    <property type="entry name" value="Translation_initiation_fac3_CS"/>
</dbReference>
<accession>A0A5R8K7G0</accession>
<dbReference type="SUPFAM" id="SSF54364">
    <property type="entry name" value="Translation initiation factor IF3, N-terminal domain"/>
    <property type="match status" value="1"/>
</dbReference>
<dbReference type="FunFam" id="3.10.20.80:FF:000001">
    <property type="entry name" value="Translation initiation factor IF-3"/>
    <property type="match status" value="1"/>
</dbReference>
<dbReference type="GO" id="GO:0043022">
    <property type="term" value="F:ribosome binding"/>
    <property type="evidence" value="ECO:0007669"/>
    <property type="project" value="UniProtKB-ARBA"/>
</dbReference>
<evidence type="ECO:0000256" key="3">
    <source>
        <dbReference type="ARBA" id="ARBA00022917"/>
    </source>
</evidence>
<evidence type="ECO:0000259" key="8">
    <source>
        <dbReference type="Pfam" id="PF00707"/>
    </source>
</evidence>
<dbReference type="RefSeq" id="WP_138088800.1">
    <property type="nucleotide sequence ID" value="NZ_VAUV01000028.1"/>
</dbReference>
<dbReference type="Pfam" id="PF00707">
    <property type="entry name" value="IF3_C"/>
    <property type="match status" value="1"/>
</dbReference>
<evidence type="ECO:0000256" key="7">
    <source>
        <dbReference type="SAM" id="MobiDB-lite"/>
    </source>
</evidence>
<evidence type="ECO:0000313" key="10">
    <source>
        <dbReference type="EMBL" id="TLD68294.1"/>
    </source>
</evidence>
<comment type="caution">
    <text evidence="10">The sequence shown here is derived from an EMBL/GenBank/DDBJ whole genome shotgun (WGS) entry which is preliminary data.</text>
</comment>
<dbReference type="AlphaFoldDB" id="A0A5R8K7G0"/>
<evidence type="ECO:0000256" key="2">
    <source>
        <dbReference type="ARBA" id="ARBA00022540"/>
    </source>
</evidence>
<organism evidence="10 11">
    <name type="scientific">Phragmitibacter flavus</name>
    <dbReference type="NCBI Taxonomy" id="2576071"/>
    <lineage>
        <taxon>Bacteria</taxon>
        <taxon>Pseudomonadati</taxon>
        <taxon>Verrucomicrobiota</taxon>
        <taxon>Verrucomicrobiia</taxon>
        <taxon>Verrucomicrobiales</taxon>
        <taxon>Verrucomicrobiaceae</taxon>
        <taxon>Phragmitibacter</taxon>
    </lineage>
</organism>
<dbReference type="InterPro" id="IPR001288">
    <property type="entry name" value="Translation_initiation_fac_3"/>
</dbReference>
<evidence type="ECO:0000256" key="4">
    <source>
        <dbReference type="HAMAP-Rule" id="MF_00080"/>
    </source>
</evidence>
<dbReference type="FunFam" id="3.30.110.10:FF:000001">
    <property type="entry name" value="Translation initiation factor IF-3"/>
    <property type="match status" value="1"/>
</dbReference>
<dbReference type="InterPro" id="IPR019814">
    <property type="entry name" value="Translation_initiation_fac_3_N"/>
</dbReference>
<evidence type="ECO:0000256" key="1">
    <source>
        <dbReference type="ARBA" id="ARBA00005439"/>
    </source>
</evidence>
<dbReference type="Pfam" id="PF05198">
    <property type="entry name" value="IF3_N"/>
    <property type="match status" value="1"/>
</dbReference>
<keyword evidence="11" id="KW-1185">Reference proteome</keyword>
<dbReference type="OrthoDB" id="9806014at2"/>
<keyword evidence="4" id="KW-0963">Cytoplasm</keyword>
<dbReference type="PANTHER" id="PTHR10938:SF0">
    <property type="entry name" value="TRANSLATION INITIATION FACTOR IF-3, MITOCHONDRIAL"/>
    <property type="match status" value="1"/>
</dbReference>
<dbReference type="GO" id="GO:0003743">
    <property type="term" value="F:translation initiation factor activity"/>
    <property type="evidence" value="ECO:0007669"/>
    <property type="project" value="UniProtKB-UniRule"/>
</dbReference>
<dbReference type="GO" id="GO:0016020">
    <property type="term" value="C:membrane"/>
    <property type="evidence" value="ECO:0007669"/>
    <property type="project" value="TreeGrafter"/>
</dbReference>
<dbReference type="PANTHER" id="PTHR10938">
    <property type="entry name" value="TRANSLATION INITIATION FACTOR IF-3"/>
    <property type="match status" value="1"/>
</dbReference>
<evidence type="ECO:0000256" key="6">
    <source>
        <dbReference type="RuleBase" id="RU000646"/>
    </source>
</evidence>
<comment type="subunit">
    <text evidence="4 6">Monomer.</text>
</comment>
<evidence type="ECO:0000256" key="5">
    <source>
        <dbReference type="NCBIfam" id="TIGR00168"/>
    </source>
</evidence>
<dbReference type="EMBL" id="VAUV01000028">
    <property type="protein sequence ID" value="TLD68294.1"/>
    <property type="molecule type" value="Genomic_DNA"/>
</dbReference>
<sequence length="264" mass="29666">MKYLEPLTGILSSNSNINLIHRRCVINPSFNRPKPGFRGGRYADQTRVNDRIRAPKVRVIDGVSGAQIGVLPTGQALRMAKERGLDLVEISAAADPPVCKIVDYGKFKYEQEKKKKEAAKASKGGKLKELKFRVGIDPHDYLIKLAHAEDFLGDGNKVRIQLQFKGRQMAHQEIGFELAKRIRDDLSTMGNVDQDPKMAGRNINMQLTPLPERQRVRKLANFRHGKFINPEEEDNEHEHHDEAHEAPHQEAEAPSAVVEGENAA</sequence>
<gene>
    <name evidence="4" type="primary">infC</name>
    <name evidence="10" type="ORF">FEM03_23540</name>
</gene>
<protein>
    <recommendedName>
        <fullName evidence="4 5">Translation initiation factor IF-3</fullName>
    </recommendedName>
</protein>
<dbReference type="InterPro" id="IPR036788">
    <property type="entry name" value="T_IF-3_C_sf"/>
</dbReference>
<dbReference type="Gene3D" id="3.10.20.80">
    <property type="entry name" value="Translation initiation factor 3 (IF-3), N-terminal domain"/>
    <property type="match status" value="1"/>
</dbReference>
<dbReference type="Gene3D" id="3.30.110.10">
    <property type="entry name" value="Translation initiation factor 3 (IF-3), C-terminal domain"/>
    <property type="match status" value="1"/>
</dbReference>
<evidence type="ECO:0000259" key="9">
    <source>
        <dbReference type="Pfam" id="PF05198"/>
    </source>
</evidence>
<dbReference type="Proteomes" id="UP000306196">
    <property type="component" value="Unassembled WGS sequence"/>
</dbReference>
<keyword evidence="2 4" id="KW-0396">Initiation factor</keyword>
<comment type="similarity">
    <text evidence="1 4 6">Belongs to the IF-3 family.</text>
</comment>
<evidence type="ECO:0000313" key="11">
    <source>
        <dbReference type="Proteomes" id="UP000306196"/>
    </source>
</evidence>
<dbReference type="GO" id="GO:0032790">
    <property type="term" value="P:ribosome disassembly"/>
    <property type="evidence" value="ECO:0007669"/>
    <property type="project" value="TreeGrafter"/>
</dbReference>
<dbReference type="InterPro" id="IPR019815">
    <property type="entry name" value="Translation_initiation_fac_3_C"/>
</dbReference>